<name>A0A5P9NJD6_9GAMM</name>
<sequence>MKLFRNLISIALVLAFAAVGVLFALQNKELVPLDMLFYTFEPHSLALWVLGAFAIGGLLGLLLSSGMIVRQRTSLASANRQLAKARAEVDKLRTAGLKDGE</sequence>
<keyword evidence="3 6" id="KW-1133">Transmembrane helix</keyword>
<feature type="domain" description="Lipopolysaccharide assembly protein A" evidence="7">
    <location>
        <begin position="26"/>
        <end position="89"/>
    </location>
</feature>
<evidence type="ECO:0000256" key="3">
    <source>
        <dbReference type="ARBA" id="ARBA00022989"/>
    </source>
</evidence>
<dbReference type="AlphaFoldDB" id="A0A5P9NJD6"/>
<dbReference type="Pfam" id="PF06305">
    <property type="entry name" value="LapA_dom"/>
    <property type="match status" value="1"/>
</dbReference>
<evidence type="ECO:0000256" key="1">
    <source>
        <dbReference type="ARBA" id="ARBA00022475"/>
    </source>
</evidence>
<evidence type="ECO:0000259" key="7">
    <source>
        <dbReference type="Pfam" id="PF06305"/>
    </source>
</evidence>
<dbReference type="RefSeq" id="WP_152661440.1">
    <property type="nucleotide sequence ID" value="NZ_CP036422.1"/>
</dbReference>
<dbReference type="OrthoDB" id="6121208at2"/>
<evidence type="ECO:0000313" key="9">
    <source>
        <dbReference type="Proteomes" id="UP000326287"/>
    </source>
</evidence>
<reference evidence="8 9" key="1">
    <citation type="submission" date="2019-02" db="EMBL/GenBank/DDBJ databases">
        <authorList>
            <person name="Li S.-H."/>
        </authorList>
    </citation>
    <scope>NUCLEOTIDE SEQUENCE [LARGE SCALE GENOMIC DNA]</scope>
    <source>
        <strain evidence="8 9">IMCC14385</strain>
    </source>
</reference>
<feature type="transmembrane region" description="Helical" evidence="6">
    <location>
        <begin position="7"/>
        <end position="25"/>
    </location>
</feature>
<evidence type="ECO:0000256" key="6">
    <source>
        <dbReference type="SAM" id="Phobius"/>
    </source>
</evidence>
<evidence type="ECO:0000256" key="4">
    <source>
        <dbReference type="ARBA" id="ARBA00023136"/>
    </source>
</evidence>
<dbReference type="GO" id="GO:0005886">
    <property type="term" value="C:plasma membrane"/>
    <property type="evidence" value="ECO:0007669"/>
    <property type="project" value="InterPro"/>
</dbReference>
<keyword evidence="2 6" id="KW-0812">Transmembrane</keyword>
<keyword evidence="4 6" id="KW-0472">Membrane</keyword>
<keyword evidence="9" id="KW-1185">Reference proteome</keyword>
<protein>
    <submittedName>
        <fullName evidence="8">DUF1049 domain-containing protein</fullName>
    </submittedName>
</protein>
<evidence type="ECO:0000256" key="2">
    <source>
        <dbReference type="ARBA" id="ARBA00022692"/>
    </source>
</evidence>
<organism evidence="8 9">
    <name type="scientific">Halioglobus maricola</name>
    <dbReference type="NCBI Taxonomy" id="2601894"/>
    <lineage>
        <taxon>Bacteria</taxon>
        <taxon>Pseudomonadati</taxon>
        <taxon>Pseudomonadota</taxon>
        <taxon>Gammaproteobacteria</taxon>
        <taxon>Cellvibrionales</taxon>
        <taxon>Halieaceae</taxon>
        <taxon>Halioglobus</taxon>
    </lineage>
</organism>
<dbReference type="Proteomes" id="UP000326287">
    <property type="component" value="Chromosome"/>
</dbReference>
<dbReference type="KEGG" id="halc:EY643_06535"/>
<keyword evidence="1" id="KW-1003">Cell membrane</keyword>
<keyword evidence="5" id="KW-0175">Coiled coil</keyword>
<evidence type="ECO:0000256" key="5">
    <source>
        <dbReference type="SAM" id="Coils"/>
    </source>
</evidence>
<accession>A0A5P9NJD6</accession>
<feature type="coiled-coil region" evidence="5">
    <location>
        <begin position="68"/>
        <end position="95"/>
    </location>
</feature>
<feature type="transmembrane region" description="Helical" evidence="6">
    <location>
        <begin position="45"/>
        <end position="63"/>
    </location>
</feature>
<dbReference type="InterPro" id="IPR010445">
    <property type="entry name" value="LapA_dom"/>
</dbReference>
<gene>
    <name evidence="8" type="ORF">EY643_06535</name>
</gene>
<dbReference type="EMBL" id="CP036422">
    <property type="protein sequence ID" value="QFU75334.1"/>
    <property type="molecule type" value="Genomic_DNA"/>
</dbReference>
<evidence type="ECO:0000313" key="8">
    <source>
        <dbReference type="EMBL" id="QFU75334.1"/>
    </source>
</evidence>
<proteinExistence type="predicted"/>